<accession>A0AAD5DJV2</accession>
<comment type="caution">
    <text evidence="2">The sequence shown here is derived from an EMBL/GenBank/DDBJ whole genome shotgun (WGS) entry which is preliminary data.</text>
</comment>
<dbReference type="InterPro" id="IPR041588">
    <property type="entry name" value="Integrase_H2C2"/>
</dbReference>
<evidence type="ECO:0000313" key="3">
    <source>
        <dbReference type="Proteomes" id="UP001205105"/>
    </source>
</evidence>
<evidence type="ECO:0000313" key="2">
    <source>
        <dbReference type="EMBL" id="KAI7835664.1"/>
    </source>
</evidence>
<evidence type="ECO:0000259" key="1">
    <source>
        <dbReference type="Pfam" id="PF17921"/>
    </source>
</evidence>
<protein>
    <recommendedName>
        <fullName evidence="1">Integrase zinc-binding domain-containing protein</fullName>
    </recommendedName>
</protein>
<gene>
    <name evidence="2" type="ORF">COHA_010456</name>
</gene>
<organism evidence="2 3">
    <name type="scientific">Chlorella ohadii</name>
    <dbReference type="NCBI Taxonomy" id="2649997"/>
    <lineage>
        <taxon>Eukaryota</taxon>
        <taxon>Viridiplantae</taxon>
        <taxon>Chlorophyta</taxon>
        <taxon>core chlorophytes</taxon>
        <taxon>Trebouxiophyceae</taxon>
        <taxon>Chlorellales</taxon>
        <taxon>Chlorellaceae</taxon>
        <taxon>Chlorella clade</taxon>
        <taxon>Chlorella</taxon>
    </lineage>
</organism>
<dbReference type="PANTHER" id="PTHR37984">
    <property type="entry name" value="PROTEIN CBG26694"/>
    <property type="match status" value="1"/>
</dbReference>
<dbReference type="AlphaFoldDB" id="A0AAD5DJV2"/>
<proteinExistence type="predicted"/>
<name>A0AAD5DJV2_9CHLO</name>
<feature type="domain" description="Integrase zinc-binding" evidence="1">
    <location>
        <begin position="98"/>
        <end position="135"/>
    </location>
</feature>
<dbReference type="Pfam" id="PF17921">
    <property type="entry name" value="Integrase_H2C2"/>
    <property type="match status" value="1"/>
</dbReference>
<dbReference type="Gene3D" id="1.10.340.70">
    <property type="match status" value="1"/>
</dbReference>
<reference evidence="2" key="1">
    <citation type="submission" date="2020-11" db="EMBL/GenBank/DDBJ databases">
        <title>Chlorella ohadii genome sequencing and assembly.</title>
        <authorList>
            <person name="Murik O."/>
            <person name="Treves H."/>
            <person name="Kedem I."/>
            <person name="Shotland Y."/>
            <person name="Kaplan A."/>
        </authorList>
    </citation>
    <scope>NUCLEOTIDE SEQUENCE</scope>
    <source>
        <strain evidence="2">1</strain>
    </source>
</reference>
<dbReference type="Proteomes" id="UP001205105">
    <property type="component" value="Unassembled WGS sequence"/>
</dbReference>
<sequence>MEYLAEYDCAFKYFPGKSNIVADALSRRPDLALNAIGSVSIDASFRQELQSAYLHDSEACKLLTAIHAGSDPYLKLQDGLILYTKQGAQRIYVPSAGNLRNRLLYEHHDSQTAGHLGVDKTLTALAAQFWWPQFTDSTVHLKSPDCSSITSSAFTVCPVLSFLIGMVAF</sequence>
<dbReference type="EMBL" id="JADXDR010000239">
    <property type="protein sequence ID" value="KAI7835664.1"/>
    <property type="molecule type" value="Genomic_DNA"/>
</dbReference>
<keyword evidence="3" id="KW-1185">Reference proteome</keyword>
<dbReference type="PANTHER" id="PTHR37984:SF5">
    <property type="entry name" value="PROTEIN NYNRIN-LIKE"/>
    <property type="match status" value="1"/>
</dbReference>
<dbReference type="InterPro" id="IPR050951">
    <property type="entry name" value="Retrovirus_Pol_polyprotein"/>
</dbReference>